<proteinExistence type="inferred from homology"/>
<dbReference type="Proteomes" id="UP000444960">
    <property type="component" value="Unassembled WGS sequence"/>
</dbReference>
<comment type="caution">
    <text evidence="9">The sequence shown here is derived from an EMBL/GenBank/DDBJ whole genome shotgun (WGS) entry which is preliminary data.</text>
</comment>
<evidence type="ECO:0000256" key="1">
    <source>
        <dbReference type="ARBA" id="ARBA00004651"/>
    </source>
</evidence>
<feature type="domain" description="VTT" evidence="8">
    <location>
        <begin position="57"/>
        <end position="174"/>
    </location>
</feature>
<dbReference type="Pfam" id="PF09335">
    <property type="entry name" value="VTT_dom"/>
    <property type="match status" value="1"/>
</dbReference>
<feature type="transmembrane region" description="Helical" evidence="7">
    <location>
        <begin position="37"/>
        <end position="57"/>
    </location>
</feature>
<feature type="transmembrane region" description="Helical" evidence="7">
    <location>
        <begin position="183"/>
        <end position="201"/>
    </location>
</feature>
<keyword evidence="4 7" id="KW-0812">Transmembrane</keyword>
<feature type="transmembrane region" description="Helical" evidence="7">
    <location>
        <begin position="69"/>
        <end position="94"/>
    </location>
</feature>
<keyword evidence="5 7" id="KW-1133">Transmembrane helix</keyword>
<protein>
    <recommendedName>
        <fullName evidence="7">TVP38/TMEM64 family membrane protein</fullName>
    </recommendedName>
</protein>
<evidence type="ECO:0000256" key="2">
    <source>
        <dbReference type="ARBA" id="ARBA00008640"/>
    </source>
</evidence>
<keyword evidence="6 7" id="KW-0472">Membrane</keyword>
<gene>
    <name evidence="9" type="ORF">nbrc107696_32530</name>
</gene>
<accession>A0A7I9VBZ3</accession>
<name>A0A7I9VBZ3_9ACTN</name>
<evidence type="ECO:0000256" key="3">
    <source>
        <dbReference type="ARBA" id="ARBA00022475"/>
    </source>
</evidence>
<organism evidence="9 10">
    <name type="scientific">Gordonia spumicola</name>
    <dbReference type="NCBI Taxonomy" id="589161"/>
    <lineage>
        <taxon>Bacteria</taxon>
        <taxon>Bacillati</taxon>
        <taxon>Actinomycetota</taxon>
        <taxon>Actinomycetes</taxon>
        <taxon>Mycobacteriales</taxon>
        <taxon>Gordoniaceae</taxon>
        <taxon>Gordonia</taxon>
    </lineage>
</organism>
<evidence type="ECO:0000259" key="8">
    <source>
        <dbReference type="Pfam" id="PF09335"/>
    </source>
</evidence>
<evidence type="ECO:0000313" key="9">
    <source>
        <dbReference type="EMBL" id="GEE02807.1"/>
    </source>
</evidence>
<evidence type="ECO:0000256" key="5">
    <source>
        <dbReference type="ARBA" id="ARBA00022989"/>
    </source>
</evidence>
<dbReference type="PANTHER" id="PTHR12677">
    <property type="entry name" value="GOLGI APPARATUS MEMBRANE PROTEIN TVP38-RELATED"/>
    <property type="match status" value="1"/>
</dbReference>
<feature type="transmembrane region" description="Helical" evidence="7">
    <location>
        <begin position="151"/>
        <end position="171"/>
    </location>
</feature>
<comment type="subcellular location">
    <subcellularLocation>
        <location evidence="1 7">Cell membrane</location>
        <topology evidence="1 7">Multi-pass membrane protein</topology>
    </subcellularLocation>
</comment>
<dbReference type="GO" id="GO:0005886">
    <property type="term" value="C:plasma membrane"/>
    <property type="evidence" value="ECO:0007669"/>
    <property type="project" value="UniProtKB-SubCell"/>
</dbReference>
<keyword evidence="10" id="KW-1185">Reference proteome</keyword>
<sequence length="218" mass="23041">MTGRAVLGLVAVIAVLAGAYFVPLPSIGQARDWSESLGPWFPWLFFVVYTVVTIGPIPRSTFTVMSGVLFGPVIGFTGSLAAATVSAVVAFWLARRLGRDRVQPWLSKPVVATVEARLERRGWLAVGSLRLIPAVPFSLVNYLSGLSSIRVVPYLIATVLGSAPGTAAVVFLGDALTGKANPVMIAMSGCLFTIGVIGLIVDARIPVTDHHNQASQLD</sequence>
<dbReference type="AlphaFoldDB" id="A0A7I9VBZ3"/>
<dbReference type="InterPro" id="IPR032816">
    <property type="entry name" value="VTT_dom"/>
</dbReference>
<comment type="similarity">
    <text evidence="2 7">Belongs to the TVP38/TMEM64 family.</text>
</comment>
<evidence type="ECO:0000256" key="4">
    <source>
        <dbReference type="ARBA" id="ARBA00022692"/>
    </source>
</evidence>
<dbReference type="RefSeq" id="WP_308469640.1">
    <property type="nucleotide sequence ID" value="NZ_BJOV01000005.1"/>
</dbReference>
<evidence type="ECO:0000256" key="6">
    <source>
        <dbReference type="ARBA" id="ARBA00023136"/>
    </source>
</evidence>
<dbReference type="PANTHER" id="PTHR12677:SF59">
    <property type="entry name" value="GOLGI APPARATUS MEMBRANE PROTEIN TVP38-RELATED"/>
    <property type="match status" value="1"/>
</dbReference>
<evidence type="ECO:0000256" key="7">
    <source>
        <dbReference type="RuleBase" id="RU366058"/>
    </source>
</evidence>
<evidence type="ECO:0000313" key="10">
    <source>
        <dbReference type="Proteomes" id="UP000444960"/>
    </source>
</evidence>
<keyword evidence="3 7" id="KW-1003">Cell membrane</keyword>
<dbReference type="InterPro" id="IPR015414">
    <property type="entry name" value="TMEM64"/>
</dbReference>
<comment type="caution">
    <text evidence="7">Lacks conserved residue(s) required for the propagation of feature annotation.</text>
</comment>
<reference evidence="10" key="1">
    <citation type="submission" date="2019-06" db="EMBL/GenBank/DDBJ databases">
        <title>Gordonia isolated from sludge of a wastewater treatment plant.</title>
        <authorList>
            <person name="Tamura T."/>
            <person name="Aoyama K."/>
            <person name="Kang Y."/>
            <person name="Saito S."/>
            <person name="Akiyama N."/>
            <person name="Yazawa K."/>
            <person name="Gonoi T."/>
            <person name="Mikami Y."/>
        </authorList>
    </citation>
    <scope>NUCLEOTIDE SEQUENCE [LARGE SCALE GENOMIC DNA]</scope>
    <source>
        <strain evidence="10">NBRC 107696</strain>
    </source>
</reference>
<dbReference type="EMBL" id="BJOV01000005">
    <property type="protein sequence ID" value="GEE02807.1"/>
    <property type="molecule type" value="Genomic_DNA"/>
</dbReference>